<dbReference type="EMBL" id="LCKX01000001">
    <property type="protein sequence ID" value="KKU08272.1"/>
    <property type="molecule type" value="Genomic_DNA"/>
</dbReference>
<protein>
    <submittedName>
        <fullName evidence="2">Glycosyl transferase, group 2 family</fullName>
    </submittedName>
</protein>
<dbReference type="AlphaFoldDB" id="A0A0G1MJK3"/>
<evidence type="ECO:0000259" key="1">
    <source>
        <dbReference type="Pfam" id="PF00535"/>
    </source>
</evidence>
<dbReference type="InterPro" id="IPR029044">
    <property type="entry name" value="Nucleotide-diphossugar_trans"/>
</dbReference>
<gene>
    <name evidence="2" type="ORF">UX10_C0001G0031</name>
</gene>
<proteinExistence type="predicted"/>
<organism evidence="2 3">
    <name type="scientific">Candidatus Magasanikbacteria bacterium GW2011_GWA2_45_39</name>
    <dbReference type="NCBI Taxonomy" id="1619041"/>
    <lineage>
        <taxon>Bacteria</taxon>
        <taxon>Candidatus Magasanikiibacteriota</taxon>
    </lineage>
</organism>
<sequence>MNLSIITVSWNVKDKLRECVKSVFENRGDLEIEYFVVDNASCDGTANMLASEFSQVRVIANSENKGFARANNQAIKQSTGEFVLLLNPDMRVLPETLPRMVAWMRAHARAGVASGKLLDEEGRINKEATPRHFPCFFDQAAIMLKVPHLFPHVLDHYLWRDFDAEKEQTVDSVRGSFFMIRREVLDALKGLDERYFIWFEEVDFCKQVWNACFEVWYVPSVTCVDYVGQSFKQQTGMWRQKQFTKSMVQYFEKWHPCAAALALKLLRPLALFLTWIFIKFKL</sequence>
<evidence type="ECO:0000313" key="2">
    <source>
        <dbReference type="EMBL" id="KKU08272.1"/>
    </source>
</evidence>
<dbReference type="GO" id="GO:0016740">
    <property type="term" value="F:transferase activity"/>
    <property type="evidence" value="ECO:0007669"/>
    <property type="project" value="UniProtKB-KW"/>
</dbReference>
<dbReference type="PANTHER" id="PTHR43179">
    <property type="entry name" value="RHAMNOSYLTRANSFERASE WBBL"/>
    <property type="match status" value="1"/>
</dbReference>
<dbReference type="CDD" id="cd04186">
    <property type="entry name" value="GT_2_like_c"/>
    <property type="match status" value="1"/>
</dbReference>
<evidence type="ECO:0000313" key="3">
    <source>
        <dbReference type="Proteomes" id="UP000033999"/>
    </source>
</evidence>
<keyword evidence="2" id="KW-0808">Transferase</keyword>
<name>A0A0G1MJK3_9BACT</name>
<feature type="domain" description="Glycosyltransferase 2-like" evidence="1">
    <location>
        <begin position="4"/>
        <end position="185"/>
    </location>
</feature>
<dbReference type="Pfam" id="PF00535">
    <property type="entry name" value="Glycos_transf_2"/>
    <property type="match status" value="1"/>
</dbReference>
<dbReference type="SUPFAM" id="SSF53448">
    <property type="entry name" value="Nucleotide-diphospho-sugar transferases"/>
    <property type="match status" value="1"/>
</dbReference>
<dbReference type="InterPro" id="IPR001173">
    <property type="entry name" value="Glyco_trans_2-like"/>
</dbReference>
<dbReference type="Proteomes" id="UP000033999">
    <property type="component" value="Unassembled WGS sequence"/>
</dbReference>
<comment type="caution">
    <text evidence="2">The sequence shown here is derived from an EMBL/GenBank/DDBJ whole genome shotgun (WGS) entry which is preliminary data.</text>
</comment>
<dbReference type="PANTHER" id="PTHR43179:SF7">
    <property type="entry name" value="RHAMNOSYLTRANSFERASE WBBL"/>
    <property type="match status" value="1"/>
</dbReference>
<accession>A0A0G1MJK3</accession>
<reference evidence="2 3" key="1">
    <citation type="journal article" date="2015" name="Nature">
        <title>rRNA introns, odd ribosomes, and small enigmatic genomes across a large radiation of phyla.</title>
        <authorList>
            <person name="Brown C.T."/>
            <person name="Hug L.A."/>
            <person name="Thomas B.C."/>
            <person name="Sharon I."/>
            <person name="Castelle C.J."/>
            <person name="Singh A."/>
            <person name="Wilkins M.J."/>
            <person name="Williams K.H."/>
            <person name="Banfield J.F."/>
        </authorList>
    </citation>
    <scope>NUCLEOTIDE SEQUENCE [LARGE SCALE GENOMIC DNA]</scope>
</reference>
<dbReference type="Gene3D" id="3.90.550.10">
    <property type="entry name" value="Spore Coat Polysaccharide Biosynthesis Protein SpsA, Chain A"/>
    <property type="match status" value="1"/>
</dbReference>